<evidence type="ECO:0000256" key="1">
    <source>
        <dbReference type="SAM" id="MobiDB-lite"/>
    </source>
</evidence>
<proteinExistence type="predicted"/>
<evidence type="ECO:0000313" key="2">
    <source>
        <dbReference type="EMBL" id="PON20275.1"/>
    </source>
</evidence>
<accession>A0A2P4Z7M2</accession>
<evidence type="ECO:0000313" key="3">
    <source>
        <dbReference type="Proteomes" id="UP000054821"/>
    </source>
</evidence>
<dbReference type="GeneID" id="29989817"/>
<feature type="region of interest" description="Disordered" evidence="1">
    <location>
        <begin position="115"/>
        <end position="142"/>
    </location>
</feature>
<protein>
    <submittedName>
        <fullName evidence="2">Uncharacterized protein</fullName>
    </submittedName>
</protein>
<feature type="compositionally biased region" description="Low complexity" evidence="1">
    <location>
        <begin position="120"/>
        <end position="133"/>
    </location>
</feature>
<reference evidence="2 3" key="1">
    <citation type="journal article" date="2016" name="Genome Announc.">
        <title>Draft Whole-Genome Sequence of Trichoderma gamsii T6085, a Promising Biocontrol Agent of Fusarium Head Blight on Wheat.</title>
        <authorList>
            <person name="Baroncelli R."/>
            <person name="Zapparata A."/>
            <person name="Piaggeschi G."/>
            <person name="Sarrocco S."/>
            <person name="Vannacci G."/>
        </authorList>
    </citation>
    <scope>NUCLEOTIDE SEQUENCE [LARGE SCALE GENOMIC DNA]</scope>
    <source>
        <strain evidence="2 3">T6085</strain>
    </source>
</reference>
<organism evidence="2 3">
    <name type="scientific">Trichoderma gamsii</name>
    <dbReference type="NCBI Taxonomy" id="398673"/>
    <lineage>
        <taxon>Eukaryota</taxon>
        <taxon>Fungi</taxon>
        <taxon>Dikarya</taxon>
        <taxon>Ascomycota</taxon>
        <taxon>Pezizomycotina</taxon>
        <taxon>Sordariomycetes</taxon>
        <taxon>Hypocreomycetidae</taxon>
        <taxon>Hypocreales</taxon>
        <taxon>Hypocreaceae</taxon>
        <taxon>Trichoderma</taxon>
    </lineage>
</organism>
<feature type="region of interest" description="Disordered" evidence="1">
    <location>
        <begin position="83"/>
        <end position="102"/>
    </location>
</feature>
<dbReference type="Proteomes" id="UP000054821">
    <property type="component" value="Unassembled WGS sequence"/>
</dbReference>
<dbReference type="EMBL" id="JPDN02000075">
    <property type="protein sequence ID" value="PON20275.1"/>
    <property type="molecule type" value="Genomic_DNA"/>
</dbReference>
<keyword evidence="3" id="KW-1185">Reference proteome</keyword>
<sequence length="246" mass="27153">MFSSSVLNDSVQLPQMQQKLAGTIENILQIETDTSSNGMDLFTRLRDTIRQRTRDEHSRIESFAIHLNLAADYTAKGLHDLLAESESSSSDESVDTEPESMAGGAATEYNGLVHSERLNDPPSESESPSSAEPIDAEPESTAEGATTEFNMLAYLNESIVNFRQLSDACITQFPTYRYIAKCGIWEPNVQNCGLAVIGHACMRMLDLSIVPGDYDLDMIRIHTVEAFNNAWAMGDLSEAPLRLLKN</sequence>
<gene>
    <name evidence="2" type="ORF">TGAM01_v210871</name>
</gene>
<comment type="caution">
    <text evidence="2">The sequence shown here is derived from an EMBL/GenBank/DDBJ whole genome shotgun (WGS) entry which is preliminary data.</text>
</comment>
<dbReference type="RefSeq" id="XP_018657056.1">
    <property type="nucleotide sequence ID" value="XM_018809734.1"/>
</dbReference>
<name>A0A2P4Z7M2_9HYPO</name>
<dbReference type="AlphaFoldDB" id="A0A2P4Z7M2"/>